<evidence type="ECO:0008006" key="4">
    <source>
        <dbReference type="Google" id="ProtNLM"/>
    </source>
</evidence>
<dbReference type="InterPro" id="IPR005552">
    <property type="entry name" value="Scramblase"/>
</dbReference>
<evidence type="ECO:0000313" key="3">
    <source>
        <dbReference type="Proteomes" id="UP000001357"/>
    </source>
</evidence>
<dbReference type="GeneID" id="5889900"/>
<dbReference type="GO" id="GO:0005886">
    <property type="term" value="C:plasma membrane"/>
    <property type="evidence" value="ECO:0000318"/>
    <property type="project" value="GO_Central"/>
</dbReference>
<accession>A9UVP8</accession>
<dbReference type="OMA" id="GCSELCC"/>
<organism evidence="2 3">
    <name type="scientific">Monosiga brevicollis</name>
    <name type="common">Choanoflagellate</name>
    <dbReference type="NCBI Taxonomy" id="81824"/>
    <lineage>
        <taxon>Eukaryota</taxon>
        <taxon>Choanoflagellata</taxon>
        <taxon>Craspedida</taxon>
        <taxon>Salpingoecidae</taxon>
        <taxon>Monosiga</taxon>
    </lineage>
</organism>
<dbReference type="Proteomes" id="UP000001357">
    <property type="component" value="Unassembled WGS sequence"/>
</dbReference>
<sequence length="386" mass="42560">MEAPIAQQPNKMASPLANDQLLLQKLANINKYTLRQGSPLLEAVSCGALGNIYVLADAERKVQVQGRNEEVPIPVFVVKEESNCCLRLCCGGHQALVARMYHANMQPKAGKEVCGIYSGHVYEADPESGVAMTMDRDGCCHPRKFGLGCFVCFACCQDEMFMHAGGPDIKPGDTRAEDTTWMSRSAVPIGGGGFHPTFEFTTQDNKEEPFAYASGPCCFGGWMEFFRETVFKYTTNKDDEEANLAELRKKTPKSIGELCAALMTPVDYYEIDIKDDFRKLSPEQQMTILGNGIHVDYMLFENDKGACGLSTDSQGNPKCDCVCTTLSSTPIHARQRNAVPSHLPVCLFLFRWFLPTSLALQTLCLMYCAGCVMPCTISCVFKSDDS</sequence>
<dbReference type="KEGG" id="mbr:MONBRDRAFT_24199"/>
<keyword evidence="3" id="KW-1185">Reference proteome</keyword>
<dbReference type="AlphaFoldDB" id="A9UVP8"/>
<protein>
    <recommendedName>
        <fullName evidence="4">Phospholipid scramblase</fullName>
    </recommendedName>
</protein>
<dbReference type="eggNOG" id="ENOG502SBRB">
    <property type="taxonomic scope" value="Eukaryota"/>
</dbReference>
<dbReference type="RefSeq" id="XP_001744674.1">
    <property type="nucleotide sequence ID" value="XM_001744622.1"/>
</dbReference>
<dbReference type="InParanoid" id="A9UVP8"/>
<proteinExistence type="inferred from homology"/>
<dbReference type="GO" id="GO:0017121">
    <property type="term" value="P:plasma membrane phospholipid scrambling"/>
    <property type="evidence" value="ECO:0000318"/>
    <property type="project" value="GO_Central"/>
</dbReference>
<gene>
    <name evidence="2" type="ORF">MONBRDRAFT_24199</name>
</gene>
<dbReference type="PANTHER" id="PTHR23248:SF9">
    <property type="entry name" value="PHOSPHOLIPID SCRAMBLASE"/>
    <property type="match status" value="1"/>
</dbReference>
<dbReference type="EMBL" id="CH991547">
    <property type="protein sequence ID" value="EDQ90623.1"/>
    <property type="molecule type" value="Genomic_DNA"/>
</dbReference>
<dbReference type="FunCoup" id="A9UVP8">
    <property type="interactions" value="1062"/>
</dbReference>
<comment type="similarity">
    <text evidence="1">Belongs to the phospholipid scramblase family.</text>
</comment>
<reference evidence="2 3" key="1">
    <citation type="journal article" date="2008" name="Nature">
        <title>The genome of the choanoflagellate Monosiga brevicollis and the origin of metazoans.</title>
        <authorList>
            <consortium name="JGI Sequencing"/>
            <person name="King N."/>
            <person name="Westbrook M.J."/>
            <person name="Young S.L."/>
            <person name="Kuo A."/>
            <person name="Abedin M."/>
            <person name="Chapman J."/>
            <person name="Fairclough S."/>
            <person name="Hellsten U."/>
            <person name="Isogai Y."/>
            <person name="Letunic I."/>
            <person name="Marr M."/>
            <person name="Pincus D."/>
            <person name="Putnam N."/>
            <person name="Rokas A."/>
            <person name="Wright K.J."/>
            <person name="Zuzow R."/>
            <person name="Dirks W."/>
            <person name="Good M."/>
            <person name="Goodstein D."/>
            <person name="Lemons D."/>
            <person name="Li W."/>
            <person name="Lyons J.B."/>
            <person name="Morris A."/>
            <person name="Nichols S."/>
            <person name="Richter D.J."/>
            <person name="Salamov A."/>
            <person name="Bork P."/>
            <person name="Lim W.A."/>
            <person name="Manning G."/>
            <person name="Miller W.T."/>
            <person name="McGinnis W."/>
            <person name="Shapiro H."/>
            <person name="Tjian R."/>
            <person name="Grigoriev I.V."/>
            <person name="Rokhsar D."/>
        </authorList>
    </citation>
    <scope>NUCLEOTIDE SEQUENCE [LARGE SCALE GENOMIC DNA]</scope>
    <source>
        <strain evidence="3">MX1 / ATCC 50154</strain>
    </source>
</reference>
<name>A9UVP8_MONBE</name>
<evidence type="ECO:0000313" key="2">
    <source>
        <dbReference type="EMBL" id="EDQ90623.1"/>
    </source>
</evidence>
<evidence type="ECO:0000256" key="1">
    <source>
        <dbReference type="ARBA" id="ARBA00005350"/>
    </source>
</evidence>
<dbReference type="PANTHER" id="PTHR23248">
    <property type="entry name" value="PHOSPHOLIPID SCRAMBLASE-RELATED"/>
    <property type="match status" value="1"/>
</dbReference>
<dbReference type="GO" id="GO:0017128">
    <property type="term" value="F:phospholipid scramblase activity"/>
    <property type="evidence" value="ECO:0000318"/>
    <property type="project" value="GO_Central"/>
</dbReference>